<feature type="domain" description="Symplekin/Pta1 N-terminal" evidence="6">
    <location>
        <begin position="138"/>
        <end position="356"/>
    </location>
</feature>
<dbReference type="Gene3D" id="1.25.10.10">
    <property type="entry name" value="Leucine-rich Repeat Variant"/>
    <property type="match status" value="1"/>
</dbReference>
<protein>
    <recommendedName>
        <fullName evidence="10">Symplekin/Pta1 N-terminal domain-containing protein</fullName>
    </recommendedName>
</protein>
<evidence type="ECO:0008006" key="10">
    <source>
        <dbReference type="Google" id="ProtNLM"/>
    </source>
</evidence>
<evidence type="ECO:0000256" key="1">
    <source>
        <dbReference type="ARBA" id="ARBA00004123"/>
    </source>
</evidence>
<evidence type="ECO:0000259" key="7">
    <source>
        <dbReference type="Pfam" id="PF12295"/>
    </source>
</evidence>
<evidence type="ECO:0000256" key="5">
    <source>
        <dbReference type="SAM" id="MobiDB-lite"/>
    </source>
</evidence>
<evidence type="ECO:0000313" key="9">
    <source>
        <dbReference type="Proteomes" id="UP000245591"/>
    </source>
</evidence>
<keyword evidence="3" id="KW-0539">Nucleus</keyword>
<dbReference type="InterPro" id="IPR021850">
    <property type="entry name" value="Symplekin/Pta1"/>
</dbReference>
<gene>
    <name evidence="8" type="ORF">BB558_001504</name>
</gene>
<evidence type="ECO:0000256" key="4">
    <source>
        <dbReference type="SAM" id="Coils"/>
    </source>
</evidence>
<feature type="compositionally biased region" description="Polar residues" evidence="5">
    <location>
        <begin position="543"/>
        <end position="573"/>
    </location>
</feature>
<dbReference type="InterPro" id="IPR011989">
    <property type="entry name" value="ARM-like"/>
</dbReference>
<name>A0A2U1JBM4_SMIAN</name>
<dbReference type="EMBL" id="MBFU01000081">
    <property type="protein sequence ID" value="PWA02363.1"/>
    <property type="molecule type" value="Genomic_DNA"/>
</dbReference>
<accession>A0A2U1JBM4</accession>
<organism evidence="8 9">
    <name type="scientific">Smittium angustum</name>
    <dbReference type="NCBI Taxonomy" id="133377"/>
    <lineage>
        <taxon>Eukaryota</taxon>
        <taxon>Fungi</taxon>
        <taxon>Fungi incertae sedis</taxon>
        <taxon>Zoopagomycota</taxon>
        <taxon>Kickxellomycotina</taxon>
        <taxon>Harpellomycetes</taxon>
        <taxon>Harpellales</taxon>
        <taxon>Legeriomycetaceae</taxon>
        <taxon>Smittium</taxon>
    </lineage>
</organism>
<evidence type="ECO:0000256" key="3">
    <source>
        <dbReference type="ARBA" id="ARBA00023242"/>
    </source>
</evidence>
<keyword evidence="4" id="KW-0175">Coiled coil</keyword>
<feature type="coiled-coil region" evidence="4">
    <location>
        <begin position="368"/>
        <end position="418"/>
    </location>
</feature>
<reference evidence="8 9" key="1">
    <citation type="journal article" date="2018" name="MBio">
        <title>Comparative Genomics Reveals the Core Gene Toolbox for the Fungus-Insect Symbiosis.</title>
        <authorList>
            <person name="Wang Y."/>
            <person name="Stata M."/>
            <person name="Wang W."/>
            <person name="Stajich J.E."/>
            <person name="White M.M."/>
            <person name="Moncalvo J.M."/>
        </authorList>
    </citation>
    <scope>NUCLEOTIDE SEQUENCE [LARGE SCALE GENOMIC DNA]</scope>
    <source>
        <strain evidence="8 9">AUS-126-30</strain>
    </source>
</reference>
<dbReference type="Proteomes" id="UP000245591">
    <property type="component" value="Unassembled WGS sequence"/>
</dbReference>
<sequence length="1568" mass="177912">MDLQTSSIPPRELAEQLYQQATNAQSPDSNKLENLVETLKHNPGLILESYFEHAYQATSFSIGLIPTSSQDTKYPSAPDSDFQISYMITMGSWGFDVMNEAVSLPEGLFDAKDHKRMLDCLIDVIEKAVDTSGTPILIVRRAIQSLTQLYPLLFAKCCKDNSDRFQKEWLKARKISSVLCNIINIIHQEESSLIKPLCKLLSTQVVLFVPSDPPSDPSPIKNEIPGIELVPSSHKYLKKSEIISSGESSLNLIYELLGISLEIKSTKKLVFLLALSSTVLMLAETRPGLSEVIIERFTEWLDLLGILENNHSMINSILSSFSLKSFKKSLGIMLFQLFTQPRMSSCRKLLEPTIKRLELKEYDAWIIRQEKIRKNERYKEKMRELEREKAEKEMQEKLKIKEQKAEALRLEKIKIENAKQLEAKRLQEERMKKDINYNAKTNYTNNQNRFQDQTQTRKRPADLSFDDKSTKKFAASKWPASNGGRNEPVPLNQSLQEVTAFNINQVIDIVLGNLQIISDMDIQLATDGHYFPVSSLLSSSNSIEKTTPKSGTSRWSHQNEMRGSTHSLGPSNVNSGQVYIQNNGKAILEEFNNNRPVFPLQPMQYGKNFPTEVQDQIPGFPHPAYVPDLRTESEIEIDEEDLLIKLEEGANRVQYDENASGLADDKLNTIAEDEEEEIIKDLATKSQHTDYLVPNIQDEDDITELSTESFKPEISTEHDVKPILNDTDYTNLELDISHAQRDIKSSGSSQISQSNIKPKIAKTSSDKLLVWKESLMRVLLGGEALCEQALDRLGSTSSINNLTALLRLHIPNFSTQWPLSSNANFFNNKAREISTKERVADWMVLVSRTLVQSLCTNYEINLEEKAQFIYQEVILQISKTPKQSYEMCIMLLIELYHQIYSLKSKQNNNLLDLYSKWSSDIGSSILDSACNLSKITELIVPLSTSEGDIVKSSASKIFALERDSNTATSLPKLDSDTKSNSNLVNSINHNDVGVSENDLDSVSNFKPTNYELVLINKHLPGYQADYMFNYISEKSNFVIMGKLKDSLLARYLIDIPTISDTLFKSVKDGLTHPLRGVVCIYALHDLYKSRPKYKNQALLALLSSTASNDRTVQLNSILVIKQLYATDQEVIRDYVVEKLLGLVNNEGDLMNGTSSMVVDEREAVFSDINERDTIKISELYVSIMSLDLNLLENYFIVYSKLEPKAQSILRKSVSILIQQICREGVINIGKETTDTKPEIKEIVYSSDYKQLMKLIYKIFSECPKNAETLLLRAVILISEQENLHFNDNPTVSFNDCSGEIMLNANRMLSFVKERNLDGRYLIPVLDRMTKQEIVDNLVKTIALLDGSDETTNLFKTSIKKILSAKTFNGENFIRSIGEDELVCAFHYLDEKKVGLEKLVPSIQILFGMDMFPPHILASSMKSIVNSNNKLPVILMRSIMTAYRIYPVMKSFLANLLTLLVNNSIADNNEHKNDESEVSDGGDKSKSVESILYQIPIWNLPKIWRGFIICCNILAPESFFAIKKLPDEQKHQVFAQFPHLKDGYDQMYNPSEIKENNNINEIDNQNEKV</sequence>
<comment type="caution">
    <text evidence="8">The sequence shown here is derived from an EMBL/GenBank/DDBJ whole genome shotgun (WGS) entry which is preliminary data.</text>
</comment>
<proteinExistence type="predicted"/>
<comment type="subcellular location">
    <subcellularLocation>
        <location evidence="1">Nucleus</location>
    </subcellularLocation>
</comment>
<evidence type="ECO:0000313" key="8">
    <source>
        <dbReference type="EMBL" id="PWA02363.1"/>
    </source>
</evidence>
<dbReference type="Pfam" id="PF12295">
    <property type="entry name" value="Symplekin_C"/>
    <property type="match status" value="1"/>
</dbReference>
<evidence type="ECO:0000259" key="6">
    <source>
        <dbReference type="Pfam" id="PF11935"/>
    </source>
</evidence>
<dbReference type="GO" id="GO:0006397">
    <property type="term" value="P:mRNA processing"/>
    <property type="evidence" value="ECO:0007669"/>
    <property type="project" value="UniProtKB-KW"/>
</dbReference>
<dbReference type="GO" id="GO:0005847">
    <property type="term" value="C:mRNA cleavage and polyadenylation specificity factor complex"/>
    <property type="evidence" value="ECO:0007669"/>
    <property type="project" value="TreeGrafter"/>
</dbReference>
<evidence type="ECO:0000256" key="2">
    <source>
        <dbReference type="ARBA" id="ARBA00022664"/>
    </source>
</evidence>
<feature type="region of interest" description="Disordered" evidence="5">
    <location>
        <begin position="541"/>
        <end position="573"/>
    </location>
</feature>
<feature type="domain" description="Symplekin C-terminal" evidence="7">
    <location>
        <begin position="1317"/>
        <end position="1535"/>
    </location>
</feature>
<dbReference type="InterPro" id="IPR032460">
    <property type="entry name" value="Symplekin/Pta1_N"/>
</dbReference>
<feature type="compositionally biased region" description="Polar residues" evidence="5">
    <location>
        <begin position="445"/>
        <end position="454"/>
    </location>
</feature>
<dbReference type="PANTHER" id="PTHR15245">
    <property type="entry name" value="SYMPLEKIN-RELATED"/>
    <property type="match status" value="1"/>
</dbReference>
<keyword evidence="2" id="KW-0507">mRNA processing</keyword>
<dbReference type="InterPro" id="IPR022075">
    <property type="entry name" value="Symplekin_C"/>
</dbReference>
<keyword evidence="9" id="KW-1185">Reference proteome</keyword>
<dbReference type="PANTHER" id="PTHR15245:SF20">
    <property type="entry name" value="SYMPLEKIN"/>
    <property type="match status" value="1"/>
</dbReference>
<feature type="region of interest" description="Disordered" evidence="5">
    <location>
        <begin position="445"/>
        <end position="464"/>
    </location>
</feature>
<dbReference type="Pfam" id="PF11935">
    <property type="entry name" value="SYMPK_PTA1_N"/>
    <property type="match status" value="1"/>
</dbReference>